<feature type="region of interest" description="Disordered" evidence="1">
    <location>
        <begin position="379"/>
        <end position="399"/>
    </location>
</feature>
<gene>
    <name evidence="2" type="ORF">GIV75</name>
</gene>
<accession>Q5GAE1</accession>
<sequence length="461" mass="49680">MDCATYATRKDKGWELNENRCVWAASVKPTSGAIMTNVGVHGKSGNAVLMTPKRRPHAQNHAGYKIKYRKQVPLIPLHGGDYILNHWETRGVDRMRIPGIQHAPPPPAPSGMQNAYSTHPDAYRTPLLADPHALSRMPVAQVHGPQVAPKNSHLTVAPEKHGPVEDMNSIINALPTKVDAVKLEYSASKTNRTNKRPGDGGAPPPKNFSKCQQNKPKTFARAANSGANPFRPATAAPQGLSKQPVRKPSASARNANLGANPFRPAFAHQGLSKAHIVKTAVSVANRNAGAEPFVTRNDPRALAMELANNRTISVTLGLRHWKTASAAPPEKMSKSGVCKIATNVYNRDGGANPFLVKYEPDSLAVCPMETVEIAAAPSKRPWEGSANPRRPEQISFGMSDKPKFVNDKIGIVLRGPTLAPTLDRTATHTVTRPRALGSFHSTAGPAKHAASIMAECKDESR</sequence>
<evidence type="ECO:0000256" key="1">
    <source>
        <dbReference type="SAM" id="MobiDB-lite"/>
    </source>
</evidence>
<dbReference type="Proteomes" id="UP000102282">
    <property type="component" value="Genome"/>
</dbReference>
<feature type="region of interest" description="Disordered" evidence="1">
    <location>
        <begin position="186"/>
        <end position="253"/>
    </location>
</feature>
<reference evidence="2 3" key="1">
    <citation type="journal article" date="2005" name="J. Virol.">
        <title>Complete genome sequence of the grouper iridovirus and comparison of genomic organization with those of other iridoviruses.</title>
        <authorList>
            <person name="Tsai C.T."/>
            <person name="Ting J.W."/>
            <person name="Wu M.H."/>
            <person name="Wu M.F."/>
            <person name="Guo I.C."/>
            <person name="Chang C.Y."/>
        </authorList>
    </citation>
    <scope>NUCLEOTIDE SEQUENCE [LARGE SCALE GENOMIC DNA]</scope>
</reference>
<dbReference type="EMBL" id="AY666015">
    <property type="protein sequence ID" value="AAV91102.1"/>
    <property type="molecule type" value="Genomic_DNA"/>
</dbReference>
<name>Q5GAE1_9VIRU</name>
<protein>
    <submittedName>
        <fullName evidence="2">Uncharacterized protein</fullName>
    </submittedName>
</protein>
<organism evidence="2 3">
    <name type="scientific">Grouper iridovirus</name>
    <dbReference type="NCBI Taxonomy" id="127569"/>
    <lineage>
        <taxon>Viruses</taxon>
        <taxon>Varidnaviria</taxon>
        <taxon>Bamfordvirae</taxon>
        <taxon>Nucleocytoviricota</taxon>
        <taxon>Megaviricetes</taxon>
        <taxon>Pimascovirales</taxon>
        <taxon>Pimascovirales incertae sedis</taxon>
        <taxon>Iridoviridae</taxon>
        <taxon>Alphairidovirinae</taxon>
        <taxon>Ranavirus</taxon>
        <taxon>Ranavirus epinephelus1</taxon>
        <taxon>Singapore grouper iridovirus</taxon>
    </lineage>
</organism>
<evidence type="ECO:0000313" key="3">
    <source>
        <dbReference type="Proteomes" id="UP000102282"/>
    </source>
</evidence>
<evidence type="ECO:0000313" key="2">
    <source>
        <dbReference type="EMBL" id="AAV91102.1"/>
    </source>
</evidence>
<proteinExistence type="predicted"/>